<comment type="caution">
    <text evidence="1">The sequence shown here is derived from an EMBL/GenBank/DDBJ whole genome shotgun (WGS) entry which is preliminary data.</text>
</comment>
<dbReference type="AlphaFoldDB" id="A0A2A2ID88"/>
<dbReference type="InterPro" id="IPR016181">
    <property type="entry name" value="Acyl_CoA_acyltransferase"/>
</dbReference>
<evidence type="ECO:0008006" key="3">
    <source>
        <dbReference type="Google" id="ProtNLM"/>
    </source>
</evidence>
<accession>A0A2A2ID88</accession>
<dbReference type="Gene3D" id="3.40.630.30">
    <property type="match status" value="1"/>
</dbReference>
<dbReference type="EMBL" id="NPOA01000008">
    <property type="protein sequence ID" value="PAV29234.1"/>
    <property type="molecule type" value="Genomic_DNA"/>
</dbReference>
<name>A0A2A2ID88_9BACI</name>
<dbReference type="SUPFAM" id="SSF55729">
    <property type="entry name" value="Acyl-CoA N-acyltransferases (Nat)"/>
    <property type="match status" value="1"/>
</dbReference>
<protein>
    <recommendedName>
        <fullName evidence="3">N-acetyltransferase domain-containing protein</fullName>
    </recommendedName>
</protein>
<dbReference type="Pfam" id="PF13420">
    <property type="entry name" value="Acetyltransf_4"/>
    <property type="match status" value="1"/>
</dbReference>
<evidence type="ECO:0000313" key="1">
    <source>
        <dbReference type="EMBL" id="PAV29234.1"/>
    </source>
</evidence>
<dbReference type="Proteomes" id="UP000218887">
    <property type="component" value="Unassembled WGS sequence"/>
</dbReference>
<dbReference type="OrthoDB" id="9799092at2"/>
<proteinExistence type="predicted"/>
<reference evidence="1 2" key="1">
    <citation type="submission" date="2017-08" db="EMBL/GenBank/DDBJ databases">
        <title>Virgibacillus indicus sp. nov. and Virgibacillus profoundi sp. nov, two moderately halophilic bacteria isolated from marine sediment by using the Microfluidic Streak Plate.</title>
        <authorList>
            <person name="Xu B."/>
            <person name="Hu B."/>
            <person name="Wang J."/>
            <person name="Zhu Y."/>
            <person name="Huang L."/>
            <person name="Du W."/>
            <person name="Huang Y."/>
        </authorList>
    </citation>
    <scope>NUCLEOTIDE SEQUENCE [LARGE SCALE GENOMIC DNA]</scope>
    <source>
        <strain evidence="1 2">IO3-P3-H5</strain>
    </source>
</reference>
<evidence type="ECO:0000313" key="2">
    <source>
        <dbReference type="Proteomes" id="UP000218887"/>
    </source>
</evidence>
<organism evidence="1 2">
    <name type="scientific">Virgibacillus profundi</name>
    <dbReference type="NCBI Taxonomy" id="2024555"/>
    <lineage>
        <taxon>Bacteria</taxon>
        <taxon>Bacillati</taxon>
        <taxon>Bacillota</taxon>
        <taxon>Bacilli</taxon>
        <taxon>Bacillales</taxon>
        <taxon>Bacillaceae</taxon>
        <taxon>Virgibacillus</taxon>
    </lineage>
</organism>
<gene>
    <name evidence="1" type="ORF">CIL05_12625</name>
</gene>
<keyword evidence="2" id="KW-1185">Reference proteome</keyword>
<sequence>MLKKRSNIDNYCKELHLNYLVEVIQKAGDLGVIEQIYLTVVTTNASAKRLCSSFGFKVFGTEKNALKYNDTYFDEYHMVLFL</sequence>